<accession>K3ZL68</accession>
<reference evidence="2" key="1">
    <citation type="journal article" date="2012" name="Nat. Biotechnol.">
        <title>Reference genome sequence of the model plant Setaria.</title>
        <authorList>
            <person name="Bennetzen J.L."/>
            <person name="Schmutz J."/>
            <person name="Wang H."/>
            <person name="Percifield R."/>
            <person name="Hawkins J."/>
            <person name="Pontaroli A.C."/>
            <person name="Estep M."/>
            <person name="Feng L."/>
            <person name="Vaughn J.N."/>
            <person name="Grimwood J."/>
            <person name="Jenkins J."/>
            <person name="Barry K."/>
            <person name="Lindquist E."/>
            <person name="Hellsten U."/>
            <person name="Deshpande S."/>
            <person name="Wang X."/>
            <person name="Wu X."/>
            <person name="Mitros T."/>
            <person name="Triplett J."/>
            <person name="Yang X."/>
            <person name="Ye C.Y."/>
            <person name="Mauro-Herrera M."/>
            <person name="Wang L."/>
            <person name="Li P."/>
            <person name="Sharma M."/>
            <person name="Sharma R."/>
            <person name="Ronald P.C."/>
            <person name="Panaud O."/>
            <person name="Kellogg E.A."/>
            <person name="Brutnell T.P."/>
            <person name="Doust A.N."/>
            <person name="Tuskan G.A."/>
            <person name="Rokhsar D."/>
            <person name="Devos K.M."/>
        </authorList>
    </citation>
    <scope>NUCLEOTIDE SEQUENCE [LARGE SCALE GENOMIC DNA]</scope>
    <source>
        <strain evidence="2">cv. Yugu1</strain>
    </source>
</reference>
<dbReference type="FunCoup" id="K3ZL68">
    <property type="interactions" value="304"/>
</dbReference>
<keyword evidence="2" id="KW-1185">Reference proteome</keyword>
<reference evidence="1" key="2">
    <citation type="submission" date="2018-08" db="UniProtKB">
        <authorList>
            <consortium name="EnsemblPlants"/>
        </authorList>
    </citation>
    <scope>IDENTIFICATION</scope>
    <source>
        <strain evidence="1">Yugu1</strain>
    </source>
</reference>
<dbReference type="EnsemblPlants" id="KQK95506">
    <property type="protein sequence ID" value="KQK95506"/>
    <property type="gene ID" value="SETIT_027324mg"/>
</dbReference>
<dbReference type="HOGENOM" id="CLU_175233_0_0_1"/>
<proteinExistence type="predicted"/>
<organism evidence="1 2">
    <name type="scientific">Setaria italica</name>
    <name type="common">Foxtail millet</name>
    <name type="synonym">Panicum italicum</name>
    <dbReference type="NCBI Taxonomy" id="4555"/>
    <lineage>
        <taxon>Eukaryota</taxon>
        <taxon>Viridiplantae</taxon>
        <taxon>Streptophyta</taxon>
        <taxon>Embryophyta</taxon>
        <taxon>Tracheophyta</taxon>
        <taxon>Spermatophyta</taxon>
        <taxon>Magnoliopsida</taxon>
        <taxon>Liliopsida</taxon>
        <taxon>Poales</taxon>
        <taxon>Poaceae</taxon>
        <taxon>PACMAD clade</taxon>
        <taxon>Panicoideae</taxon>
        <taxon>Panicodae</taxon>
        <taxon>Paniceae</taxon>
        <taxon>Cenchrinae</taxon>
        <taxon>Setaria</taxon>
    </lineage>
</organism>
<dbReference type="InParanoid" id="K3ZL68"/>
<dbReference type="Proteomes" id="UP000004995">
    <property type="component" value="Unassembled WGS sequence"/>
</dbReference>
<dbReference type="AlphaFoldDB" id="K3ZL68"/>
<sequence length="74" mass="8657">MVRDALALGYAGYNNTEFEKFKKMVIDMKIPLYPDCKKKWTKLFSSLKILQLKATHYLTDHGFKASLDLLRDML</sequence>
<dbReference type="EMBL" id="AGNK02005172">
    <property type="status" value="NOT_ANNOTATED_CDS"/>
    <property type="molecule type" value="Genomic_DNA"/>
</dbReference>
<name>K3ZL68_SETIT</name>
<evidence type="ECO:0000313" key="1">
    <source>
        <dbReference type="EnsemblPlants" id="KQK95506"/>
    </source>
</evidence>
<dbReference type="Gramene" id="KQK95506">
    <property type="protein sequence ID" value="KQK95506"/>
    <property type="gene ID" value="SETIT_027324mg"/>
</dbReference>
<evidence type="ECO:0000313" key="2">
    <source>
        <dbReference type="Proteomes" id="UP000004995"/>
    </source>
</evidence>
<protein>
    <submittedName>
        <fullName evidence="1">Uncharacterized protein</fullName>
    </submittedName>
</protein>